<feature type="compositionally biased region" description="Basic and acidic residues" evidence="1">
    <location>
        <begin position="7"/>
        <end position="17"/>
    </location>
</feature>
<name>A0ABY9PG74_9GAMM</name>
<keyword evidence="3" id="KW-1185">Reference proteome</keyword>
<protein>
    <recommendedName>
        <fullName evidence="4">CobW C-terminal domain-containing protein</fullName>
    </recommendedName>
</protein>
<feature type="region of interest" description="Disordered" evidence="1">
    <location>
        <begin position="1"/>
        <end position="28"/>
    </location>
</feature>
<sequence length="94" mass="10561">MRTRAALSRDRSPDRTHGGPRGRRHSRRVAGFGDRLGTGRWATKIGPFDPARLPRVGDPIQVWFLREAPGDEDRIVVGFGSEEDAGIEERLARR</sequence>
<gene>
    <name evidence="2" type="ORF">RDV84_05055</name>
</gene>
<accession>A0ABY9PG74</accession>
<dbReference type="Proteomes" id="UP001229313">
    <property type="component" value="Chromosome"/>
</dbReference>
<evidence type="ECO:0000313" key="2">
    <source>
        <dbReference type="EMBL" id="WMT05929.1"/>
    </source>
</evidence>
<organism evidence="2 3">
    <name type="scientific">Lysobacter yananisis</name>
    <dbReference type="NCBI Taxonomy" id="1003114"/>
    <lineage>
        <taxon>Bacteria</taxon>
        <taxon>Pseudomonadati</taxon>
        <taxon>Pseudomonadota</taxon>
        <taxon>Gammaproteobacteria</taxon>
        <taxon>Lysobacterales</taxon>
        <taxon>Lysobacteraceae</taxon>
        <taxon>Lysobacter</taxon>
    </lineage>
</organism>
<dbReference type="RefSeq" id="WP_309153781.1">
    <property type="nucleotide sequence ID" value="NZ_CP133568.1"/>
</dbReference>
<reference evidence="2 3" key="1">
    <citation type="submission" date="2023-08" db="EMBL/GenBank/DDBJ databases">
        <title>The whole genome sequence of Lysobacter yananisis.</title>
        <authorList>
            <person name="Sun H."/>
        </authorList>
    </citation>
    <scope>NUCLEOTIDE SEQUENCE [LARGE SCALE GENOMIC DNA]</scope>
    <source>
        <strain evidence="2 3">SNNU513</strain>
    </source>
</reference>
<feature type="compositionally biased region" description="Basic residues" evidence="1">
    <location>
        <begin position="18"/>
        <end position="28"/>
    </location>
</feature>
<dbReference type="EMBL" id="CP133568">
    <property type="protein sequence ID" value="WMT05929.1"/>
    <property type="molecule type" value="Genomic_DNA"/>
</dbReference>
<proteinExistence type="predicted"/>
<evidence type="ECO:0000256" key="1">
    <source>
        <dbReference type="SAM" id="MobiDB-lite"/>
    </source>
</evidence>
<evidence type="ECO:0008006" key="4">
    <source>
        <dbReference type="Google" id="ProtNLM"/>
    </source>
</evidence>
<evidence type="ECO:0000313" key="3">
    <source>
        <dbReference type="Proteomes" id="UP001229313"/>
    </source>
</evidence>